<keyword evidence="8" id="KW-0067">ATP-binding</keyword>
<proteinExistence type="inferred from homology"/>
<keyword evidence="7" id="KW-0347">Helicase</keyword>
<sequence length="912" mass="101147">MNNYLRYWGKAKPADHNTGSPCHLLPYHCLDVAAVGACLLDGSSSFGRSVAGALGLSDHQLQSIFSYLLAIHDLGKFSQSFQALASPEAEVVKKPDVGFSYDVPGGHAALGWVLWRRSDVFKDNRVAICGWPEQAPPRRAARRAMEALLETSFGHHGQPVEAGSRRAGADFLKEDELAASSFAMDVARLIQPDWPAGLMADESWSEKLRGVTWQLAGLAVLADWLGSDQSVFSYVTEPMSLEAYWQEYALPRARLQVQRLGFDHPRSATVFPGVESFFGFKPTPLQQWAEAVELSSTPQLFILEDVTGAGKTEASVTLAHRLLSKGLAHGVYFGLPTMATSNAMYSRISTFYQRWYDSEETPSIVLAHGAQKLHEGFQVSVIPGQPQDSNYLPEERSASAVCNQWFADSRKRALLADVGVGTVDQVLMAVLPFRHQSLRMVGLAGKVLIVDEIHACDDYMLTLLCAVLELHARQGGYAVLLTATLPLEMREKLLNAWHKGLGVVTEQTLLSASFPLATSLSRESMAETPLPTRSSVARALAVEHLDQSSQALDLVVGSAQQGQCACWIRNTVDDAIEAYEAIRARVDEPDKVLLFHSRFTMADRQWIESQALDWFGKRSGYQDRAGRILIGTQVLEQSLDICMDVMVSDLAPIDLLIQRAGRLHRHSRDSSGNLLPIADGGDQRQPPVLRVLAPAFTHTPAKDWVSRFLPGTAAVYRNHGQLWLTLRALISEGVIRVPERARWLIETVYGPEADEAIPEQLQDSYFEHEGERQSQSAMAQFNRLDLDKGYEVSSARSGWQAEVDIGTRLTDEPSIKVTLVQLDDTKQRLLPVADGPHPWEMSQISIRQSLADKLPELPEEWRDLQDALFDKHPGLRFSRLWLGPFDVGDFRYSPSMGLYSPRKAGNDNRSEA</sequence>
<dbReference type="NCBIfam" id="TIGR01587">
    <property type="entry name" value="cas3_core"/>
    <property type="match status" value="1"/>
</dbReference>
<evidence type="ECO:0000256" key="1">
    <source>
        <dbReference type="ARBA" id="ARBA00006847"/>
    </source>
</evidence>
<evidence type="ECO:0000313" key="11">
    <source>
        <dbReference type="EMBL" id="SFJ81888.1"/>
    </source>
</evidence>
<dbReference type="Pfam" id="PF22590">
    <property type="entry name" value="Cas3-like_C_2"/>
    <property type="match status" value="1"/>
</dbReference>
<dbReference type="SUPFAM" id="SSF52540">
    <property type="entry name" value="P-loop containing nucleoside triphosphate hydrolases"/>
    <property type="match status" value="1"/>
</dbReference>
<dbReference type="GO" id="GO:0003723">
    <property type="term" value="F:RNA binding"/>
    <property type="evidence" value="ECO:0007669"/>
    <property type="project" value="TreeGrafter"/>
</dbReference>
<dbReference type="InterPro" id="IPR027417">
    <property type="entry name" value="P-loop_NTPase"/>
</dbReference>
<keyword evidence="9" id="KW-0051">Antiviral defense</keyword>
<dbReference type="PANTHER" id="PTHR47963">
    <property type="entry name" value="DEAD-BOX ATP-DEPENDENT RNA HELICASE 47, MITOCHONDRIAL"/>
    <property type="match status" value="1"/>
</dbReference>
<evidence type="ECO:0000256" key="3">
    <source>
        <dbReference type="ARBA" id="ARBA00022722"/>
    </source>
</evidence>
<evidence type="ECO:0000259" key="10">
    <source>
        <dbReference type="PROSITE" id="PS51643"/>
    </source>
</evidence>
<organism evidence="11 12">
    <name type="scientific">Marinobacter persicus</name>
    <dbReference type="NCBI Taxonomy" id="930118"/>
    <lineage>
        <taxon>Bacteria</taxon>
        <taxon>Pseudomonadati</taxon>
        <taxon>Pseudomonadota</taxon>
        <taxon>Gammaproteobacteria</taxon>
        <taxon>Pseudomonadales</taxon>
        <taxon>Marinobacteraceae</taxon>
        <taxon>Marinobacter</taxon>
    </lineage>
</organism>
<gene>
    <name evidence="11" type="ORF">SAMN05216429_106104</name>
</gene>
<dbReference type="InterPro" id="IPR006483">
    <property type="entry name" value="CRISPR-assoc_Cas3_HD"/>
</dbReference>
<dbReference type="GO" id="GO:0004518">
    <property type="term" value="F:nuclease activity"/>
    <property type="evidence" value="ECO:0007669"/>
    <property type="project" value="UniProtKB-KW"/>
</dbReference>
<dbReference type="EMBL" id="FOSC01000006">
    <property type="protein sequence ID" value="SFJ81888.1"/>
    <property type="molecule type" value="Genomic_DNA"/>
</dbReference>
<evidence type="ECO:0000256" key="2">
    <source>
        <dbReference type="ARBA" id="ARBA00009046"/>
    </source>
</evidence>
<evidence type="ECO:0000256" key="9">
    <source>
        <dbReference type="ARBA" id="ARBA00023118"/>
    </source>
</evidence>
<protein>
    <submittedName>
        <fullName evidence="11">CRISPR-associated helicase, Cas3 family</fullName>
    </submittedName>
</protein>
<keyword evidence="3" id="KW-0540">Nuclease</keyword>
<dbReference type="InterPro" id="IPR006474">
    <property type="entry name" value="Helicase_Cas3_CRISPR-ass_core"/>
</dbReference>
<comment type="similarity">
    <text evidence="1">In the N-terminal section; belongs to the CRISPR-associated nuclease Cas3-HD family.</text>
</comment>
<evidence type="ECO:0000256" key="4">
    <source>
        <dbReference type="ARBA" id="ARBA00022723"/>
    </source>
</evidence>
<evidence type="ECO:0000256" key="5">
    <source>
        <dbReference type="ARBA" id="ARBA00022741"/>
    </source>
</evidence>
<dbReference type="AlphaFoldDB" id="A0A1I3UEF0"/>
<evidence type="ECO:0000256" key="8">
    <source>
        <dbReference type="ARBA" id="ARBA00022840"/>
    </source>
</evidence>
<dbReference type="GO" id="GO:0046872">
    <property type="term" value="F:metal ion binding"/>
    <property type="evidence" value="ECO:0007669"/>
    <property type="project" value="UniProtKB-KW"/>
</dbReference>
<dbReference type="RefSeq" id="WP_177187050.1">
    <property type="nucleotide sequence ID" value="NZ_BMYN01000012.1"/>
</dbReference>
<dbReference type="InterPro" id="IPR054712">
    <property type="entry name" value="Cas3-like_dom"/>
</dbReference>
<dbReference type="CDD" id="cd09641">
    <property type="entry name" value="Cas3''_I"/>
    <property type="match status" value="1"/>
</dbReference>
<dbReference type="InterPro" id="IPR050547">
    <property type="entry name" value="DEAD_box_RNA_helicases"/>
</dbReference>
<feature type="domain" description="HD Cas3-type" evidence="10">
    <location>
        <begin position="18"/>
        <end position="225"/>
    </location>
</feature>
<keyword evidence="12" id="KW-1185">Reference proteome</keyword>
<dbReference type="NCBIfam" id="TIGR01596">
    <property type="entry name" value="cas3_HD"/>
    <property type="match status" value="1"/>
</dbReference>
<dbReference type="InterPro" id="IPR001650">
    <property type="entry name" value="Helicase_C-like"/>
</dbReference>
<dbReference type="GO" id="GO:0003724">
    <property type="term" value="F:RNA helicase activity"/>
    <property type="evidence" value="ECO:0007669"/>
    <property type="project" value="TreeGrafter"/>
</dbReference>
<comment type="similarity">
    <text evidence="2">In the central section; belongs to the CRISPR-associated helicase Cas3 family.</text>
</comment>
<dbReference type="PANTHER" id="PTHR47963:SF9">
    <property type="entry name" value="CRISPR-ASSOCIATED ENDONUCLEASE_HELICASE CAS3"/>
    <property type="match status" value="1"/>
</dbReference>
<dbReference type="InterPro" id="IPR038257">
    <property type="entry name" value="CRISPR-assoc_Cas3_HD_sf"/>
</dbReference>
<dbReference type="SMART" id="SM00487">
    <property type="entry name" value="DEXDc"/>
    <property type="match status" value="1"/>
</dbReference>
<dbReference type="Gene3D" id="3.40.50.300">
    <property type="entry name" value="P-loop containing nucleotide triphosphate hydrolases"/>
    <property type="match status" value="2"/>
</dbReference>
<dbReference type="GO" id="GO:0016787">
    <property type="term" value="F:hydrolase activity"/>
    <property type="evidence" value="ECO:0007669"/>
    <property type="project" value="UniProtKB-KW"/>
</dbReference>
<dbReference type="GO" id="GO:0005524">
    <property type="term" value="F:ATP binding"/>
    <property type="evidence" value="ECO:0007669"/>
    <property type="project" value="UniProtKB-KW"/>
</dbReference>
<reference evidence="11 12" key="1">
    <citation type="submission" date="2016-10" db="EMBL/GenBank/DDBJ databases">
        <authorList>
            <person name="de Groot N.N."/>
        </authorList>
    </citation>
    <scope>NUCLEOTIDE SEQUENCE [LARGE SCALE GENOMIC DNA]</scope>
    <source>
        <strain evidence="11 12">IBRC-M 10445</strain>
    </source>
</reference>
<name>A0A1I3UEF0_9GAMM</name>
<evidence type="ECO:0000256" key="7">
    <source>
        <dbReference type="ARBA" id="ARBA00022806"/>
    </source>
</evidence>
<dbReference type="Gene3D" id="1.10.3210.30">
    <property type="match status" value="1"/>
</dbReference>
<keyword evidence="6" id="KW-0378">Hydrolase</keyword>
<dbReference type="Proteomes" id="UP000199445">
    <property type="component" value="Unassembled WGS sequence"/>
</dbReference>
<dbReference type="InterPro" id="IPR014001">
    <property type="entry name" value="Helicase_ATP-bd"/>
</dbReference>
<keyword evidence="5" id="KW-0547">Nucleotide-binding</keyword>
<dbReference type="PROSITE" id="PS51643">
    <property type="entry name" value="HD_CAS3"/>
    <property type="match status" value="1"/>
</dbReference>
<keyword evidence="4" id="KW-0479">Metal-binding</keyword>
<accession>A0A1I3UEF0</accession>
<dbReference type="SMART" id="SM00490">
    <property type="entry name" value="HELICc"/>
    <property type="match status" value="1"/>
</dbReference>
<evidence type="ECO:0000256" key="6">
    <source>
        <dbReference type="ARBA" id="ARBA00022801"/>
    </source>
</evidence>
<dbReference type="Pfam" id="PF18019">
    <property type="entry name" value="Cas3_HD"/>
    <property type="match status" value="1"/>
</dbReference>
<evidence type="ECO:0000313" key="12">
    <source>
        <dbReference type="Proteomes" id="UP000199445"/>
    </source>
</evidence>
<dbReference type="GO" id="GO:0051607">
    <property type="term" value="P:defense response to virus"/>
    <property type="evidence" value="ECO:0007669"/>
    <property type="project" value="UniProtKB-KW"/>
</dbReference>